<comment type="caution">
    <text evidence="5">The sequence shown here is derived from an EMBL/GenBank/DDBJ whole genome shotgun (WGS) entry which is preliminary data.</text>
</comment>
<dbReference type="GO" id="GO:0009055">
    <property type="term" value="F:electron transfer activity"/>
    <property type="evidence" value="ECO:0007669"/>
    <property type="project" value="InterPro"/>
</dbReference>
<feature type="region of interest" description="Disordered" evidence="1">
    <location>
        <begin position="86"/>
        <end position="154"/>
    </location>
</feature>
<keyword evidence="2" id="KW-0472">Membrane</keyword>
<keyword evidence="2" id="KW-1133">Transmembrane helix</keyword>
<dbReference type="Gene3D" id="2.60.40.420">
    <property type="entry name" value="Cupredoxins - blue copper proteins"/>
    <property type="match status" value="1"/>
</dbReference>
<protein>
    <recommendedName>
        <fullName evidence="4">Phytocyanin domain-containing protein</fullName>
    </recommendedName>
</protein>
<feature type="compositionally biased region" description="Pro residues" evidence="1">
    <location>
        <begin position="90"/>
        <end position="124"/>
    </location>
</feature>
<dbReference type="PROSITE" id="PS51485">
    <property type="entry name" value="PHYTOCYANIN"/>
    <property type="match status" value="1"/>
</dbReference>
<proteinExistence type="predicted"/>
<gene>
    <name evidence="5" type="ORF">DCAF_LOCUS363</name>
</gene>
<dbReference type="InterPro" id="IPR003245">
    <property type="entry name" value="Phytocyanin_dom"/>
</dbReference>
<feature type="signal peptide" evidence="3">
    <location>
        <begin position="1"/>
        <end position="25"/>
    </location>
</feature>
<evidence type="ECO:0000256" key="2">
    <source>
        <dbReference type="SAM" id="Phobius"/>
    </source>
</evidence>
<feature type="domain" description="Phytocyanin" evidence="4">
    <location>
        <begin position="26"/>
        <end position="68"/>
    </location>
</feature>
<keyword evidence="6" id="KW-1185">Reference proteome</keyword>
<accession>A0AAV1QM61</accession>
<dbReference type="InterPro" id="IPR008972">
    <property type="entry name" value="Cupredoxin"/>
</dbReference>
<evidence type="ECO:0000256" key="1">
    <source>
        <dbReference type="SAM" id="MobiDB-lite"/>
    </source>
</evidence>
<dbReference type="Pfam" id="PF02298">
    <property type="entry name" value="Cu_bind_like"/>
    <property type="match status" value="1"/>
</dbReference>
<evidence type="ECO:0000313" key="6">
    <source>
        <dbReference type="Proteomes" id="UP001314170"/>
    </source>
</evidence>
<evidence type="ECO:0000313" key="5">
    <source>
        <dbReference type="EMBL" id="CAK7322752.1"/>
    </source>
</evidence>
<dbReference type="EMBL" id="CAWUPB010000027">
    <property type="protein sequence ID" value="CAK7322752.1"/>
    <property type="molecule type" value="Genomic_DNA"/>
</dbReference>
<feature type="chain" id="PRO_5043359666" description="Phytocyanin domain-containing protein" evidence="3">
    <location>
        <begin position="26"/>
        <end position="179"/>
    </location>
</feature>
<name>A0AAV1QM61_9ROSI</name>
<reference evidence="5 6" key="1">
    <citation type="submission" date="2024-01" db="EMBL/GenBank/DDBJ databases">
        <authorList>
            <person name="Waweru B."/>
        </authorList>
    </citation>
    <scope>NUCLEOTIDE SEQUENCE [LARGE SCALE GENOMIC DNA]</scope>
</reference>
<evidence type="ECO:0000256" key="3">
    <source>
        <dbReference type="SAM" id="SignalP"/>
    </source>
</evidence>
<organism evidence="5 6">
    <name type="scientific">Dovyalis caffra</name>
    <dbReference type="NCBI Taxonomy" id="77055"/>
    <lineage>
        <taxon>Eukaryota</taxon>
        <taxon>Viridiplantae</taxon>
        <taxon>Streptophyta</taxon>
        <taxon>Embryophyta</taxon>
        <taxon>Tracheophyta</taxon>
        <taxon>Spermatophyta</taxon>
        <taxon>Magnoliopsida</taxon>
        <taxon>eudicotyledons</taxon>
        <taxon>Gunneridae</taxon>
        <taxon>Pentapetalae</taxon>
        <taxon>rosids</taxon>
        <taxon>fabids</taxon>
        <taxon>Malpighiales</taxon>
        <taxon>Salicaceae</taxon>
        <taxon>Flacourtieae</taxon>
        <taxon>Dovyalis</taxon>
    </lineage>
</organism>
<keyword evidence="2" id="KW-0812">Transmembrane</keyword>
<dbReference type="Proteomes" id="UP001314170">
    <property type="component" value="Unassembled WGS sequence"/>
</dbReference>
<feature type="transmembrane region" description="Helical" evidence="2">
    <location>
        <begin position="156"/>
        <end position="178"/>
    </location>
</feature>
<dbReference type="GO" id="GO:0005886">
    <property type="term" value="C:plasma membrane"/>
    <property type="evidence" value="ECO:0007669"/>
    <property type="project" value="TreeGrafter"/>
</dbReference>
<evidence type="ECO:0000259" key="4">
    <source>
        <dbReference type="PROSITE" id="PS51485"/>
    </source>
</evidence>
<dbReference type="InterPro" id="IPR039391">
    <property type="entry name" value="Phytocyanin-like"/>
</dbReference>
<sequence length="179" mass="18988">MGSRRFSCSLFVMLFMGFLLGLSQGYKFYVGGRDGWVTNPSENYNHWAERNRFQVNDTLFFKYKKGGHADRCNKGQKLIIIVMAVRPKPHPPTPPSPLTPTSPPSPITPTSPSPALPTSSPPGESPNAPSPSDADGPMQPPSNRKSGSQSFSAGSLSAGLVLSASIGVSLILGGFVGLV</sequence>
<dbReference type="PANTHER" id="PTHR33021">
    <property type="entry name" value="BLUE COPPER PROTEIN"/>
    <property type="match status" value="1"/>
</dbReference>
<dbReference type="PANTHER" id="PTHR33021:SF185">
    <property type="entry name" value="EARLY NODULIN-LIKE PROTEIN 3-RELATED"/>
    <property type="match status" value="1"/>
</dbReference>
<dbReference type="SUPFAM" id="SSF49503">
    <property type="entry name" value="Cupredoxins"/>
    <property type="match status" value="1"/>
</dbReference>
<keyword evidence="3" id="KW-0732">Signal</keyword>
<dbReference type="AlphaFoldDB" id="A0AAV1QM61"/>